<name>A0A3A4BGT2_9ACTN</name>
<comment type="caution">
    <text evidence="2">The sequence shown here is derived from an EMBL/GenBank/DDBJ whole genome shotgun (WGS) entry which is preliminary data.</text>
</comment>
<keyword evidence="3" id="KW-1185">Reference proteome</keyword>
<evidence type="ECO:0000256" key="1">
    <source>
        <dbReference type="SAM" id="MobiDB-lite"/>
    </source>
</evidence>
<dbReference type="RefSeq" id="WP_119928650.1">
    <property type="nucleotide sequence ID" value="NZ_QZEY01000009.1"/>
</dbReference>
<feature type="region of interest" description="Disordered" evidence="1">
    <location>
        <begin position="74"/>
        <end position="98"/>
    </location>
</feature>
<sequence length="547" mass="56800">MSVKPDPELVRLRRALRERDGRIQELAARLAAVEGSVTLRVGQTLVGAARRPGRRMVRLPRDLYRLWRTSARTDVRETSERPAPAPSQTEAPGTVPSPFLGLTEEERLLVAPRDRLVIAGVLTPEAVAALEPYAHVVPLTPHAAELVGDLRDPDLVLIQAAACTGHGPWAHLGDPAATDRERRIREVIASSQIRGRPVVLWRDAPAAPGLRRLPVDEVVEGDLGVPLHLYNPIALDPARSRVPLVHTAGPRPPEVPGPVAHAVRHEPARFREHAVAVVDTEAAALRALACGARVVSTVPVPGAAHAPDAASLAAETAAAVGAGPRTEEEQREVTRRLFAEHALPVRLAALLSRLGLDAGPLASRRVSVLVTPAAGDPRTLAAELRAQTLAPAEIVLPAELGATASELPGVPVRLAPGGGWEGLVAAAREPYVVRWTPGRGPHALADLLCALECSGADAIGIRPPEAAGNGGTANGALAGEGLAAAGIRAAGLGDAGARGGTRGPAAGWAFGAEAGLEPVLMRRDLAAVLDPAAWARGGARLLAIPGG</sequence>
<proteinExistence type="predicted"/>
<dbReference type="OrthoDB" id="3915723at2"/>
<reference evidence="2 3" key="1">
    <citation type="submission" date="2018-09" db="EMBL/GenBank/DDBJ databases">
        <title>YIM 75507 draft genome.</title>
        <authorList>
            <person name="Tang S."/>
            <person name="Feng Y."/>
        </authorList>
    </citation>
    <scope>NUCLEOTIDE SEQUENCE [LARGE SCALE GENOMIC DNA]</scope>
    <source>
        <strain evidence="2 3">YIM 75507</strain>
    </source>
</reference>
<dbReference type="AlphaFoldDB" id="A0A3A4BGT2"/>
<organism evidence="2 3">
    <name type="scientific">Bailinhaonella thermotolerans</name>
    <dbReference type="NCBI Taxonomy" id="1070861"/>
    <lineage>
        <taxon>Bacteria</taxon>
        <taxon>Bacillati</taxon>
        <taxon>Actinomycetota</taxon>
        <taxon>Actinomycetes</taxon>
        <taxon>Streptosporangiales</taxon>
        <taxon>Streptosporangiaceae</taxon>
        <taxon>Bailinhaonella</taxon>
    </lineage>
</organism>
<evidence type="ECO:0000313" key="2">
    <source>
        <dbReference type="EMBL" id="RJL30502.1"/>
    </source>
</evidence>
<protein>
    <submittedName>
        <fullName evidence="2">Uncharacterized protein</fullName>
    </submittedName>
</protein>
<dbReference type="Proteomes" id="UP000265768">
    <property type="component" value="Unassembled WGS sequence"/>
</dbReference>
<dbReference type="EMBL" id="QZEY01000009">
    <property type="protein sequence ID" value="RJL30502.1"/>
    <property type="molecule type" value="Genomic_DNA"/>
</dbReference>
<evidence type="ECO:0000313" key="3">
    <source>
        <dbReference type="Proteomes" id="UP000265768"/>
    </source>
</evidence>
<accession>A0A3A4BGT2</accession>
<gene>
    <name evidence="2" type="ORF">D5H75_23385</name>
</gene>